<dbReference type="InterPro" id="IPR022813">
    <property type="entry name" value="SecD/SecF_arch_bac"/>
</dbReference>
<dbReference type="NCBIfam" id="TIGR00916">
    <property type="entry name" value="2A0604s01"/>
    <property type="match status" value="1"/>
</dbReference>
<dbReference type="PANTHER" id="PTHR30081:SF8">
    <property type="entry name" value="PROTEIN TRANSLOCASE SUBUNIT SECF"/>
    <property type="match status" value="1"/>
</dbReference>
<feature type="transmembrane region" description="Helical" evidence="10">
    <location>
        <begin position="161"/>
        <end position="182"/>
    </location>
</feature>
<dbReference type="NCBIfam" id="TIGR00966">
    <property type="entry name" value="transloc_SecF"/>
    <property type="match status" value="1"/>
</dbReference>
<evidence type="ECO:0000256" key="3">
    <source>
        <dbReference type="ARBA" id="ARBA00022448"/>
    </source>
</evidence>
<dbReference type="Gene3D" id="1.20.1640.10">
    <property type="entry name" value="Multidrug efflux transporter AcrB transmembrane domain"/>
    <property type="match status" value="1"/>
</dbReference>
<keyword evidence="3" id="KW-0813">Transport</keyword>
<dbReference type="InterPro" id="IPR005665">
    <property type="entry name" value="SecF_bac"/>
</dbReference>
<dbReference type="Pfam" id="PF02355">
    <property type="entry name" value="SecD_SecF_C"/>
    <property type="match status" value="1"/>
</dbReference>
<evidence type="ECO:0000256" key="4">
    <source>
        <dbReference type="ARBA" id="ARBA00022475"/>
    </source>
</evidence>
<keyword evidence="5 10" id="KW-0812">Transmembrane</keyword>
<keyword evidence="9 10" id="KW-0472">Membrane</keyword>
<keyword evidence="8" id="KW-0811">Translocation</keyword>
<evidence type="ECO:0000256" key="10">
    <source>
        <dbReference type="SAM" id="Phobius"/>
    </source>
</evidence>
<dbReference type="SUPFAM" id="SSF82866">
    <property type="entry name" value="Multidrug efflux transporter AcrB transmembrane domain"/>
    <property type="match status" value="1"/>
</dbReference>
<dbReference type="GO" id="GO:0006886">
    <property type="term" value="P:intracellular protein transport"/>
    <property type="evidence" value="ECO:0007669"/>
    <property type="project" value="InterPro"/>
</dbReference>
<dbReference type="InterPro" id="IPR048634">
    <property type="entry name" value="SecD_SecF_C"/>
</dbReference>
<name>A0A382AFC9_9ZZZZ</name>
<feature type="transmembrane region" description="Helical" evidence="10">
    <location>
        <begin position="267"/>
        <end position="292"/>
    </location>
</feature>
<dbReference type="InterPro" id="IPR055344">
    <property type="entry name" value="SecD_SecF_C_bact"/>
</dbReference>
<evidence type="ECO:0000256" key="2">
    <source>
        <dbReference type="ARBA" id="ARBA00015792"/>
    </source>
</evidence>
<dbReference type="InterPro" id="IPR022646">
    <property type="entry name" value="SecD/SecF_CS"/>
</dbReference>
<evidence type="ECO:0000256" key="9">
    <source>
        <dbReference type="ARBA" id="ARBA00023136"/>
    </source>
</evidence>
<dbReference type="Pfam" id="PF07549">
    <property type="entry name" value="Sec_GG"/>
    <property type="match status" value="1"/>
</dbReference>
<sequence length="311" mass="34525">MIMSMKKIQFNFMGMRKVTSIVSALLIIFSISTLSYQGLNLGIDFTGGTLVEVGYPEAVNLDKLRQSFSDSEFNDVAIQYFGSAKEILIRMPPQQGLNSADVSSKLLDLLSSNNFSAEMRRVEFVGPQVGEELREDGGLAMLYALLCIMVYVAFRFQMRFSVGAVSALIHDVIITLGFFSITRFNFDLTILAALLAVIGYSLNDTIVVFDRVRENFRKIRDKTPVEVFNISLNQTLSRTLMTSFTTLLVLIALFLLGGEIIHGFSMALIFGVLIGTYSSIYIASPVTLTLGIKKEDLMPVKKEGVDLENQP</sequence>
<dbReference type="GO" id="GO:0015450">
    <property type="term" value="F:protein-transporting ATPase activity"/>
    <property type="evidence" value="ECO:0007669"/>
    <property type="project" value="InterPro"/>
</dbReference>
<proteinExistence type="inferred from homology"/>
<accession>A0A382AFC9</accession>
<comment type="subcellular location">
    <subcellularLocation>
        <location evidence="1">Cell membrane</location>
        <topology evidence="1">Multi-pass membrane protein</topology>
    </subcellularLocation>
</comment>
<evidence type="ECO:0000313" key="12">
    <source>
        <dbReference type="EMBL" id="SVA99693.1"/>
    </source>
</evidence>
<evidence type="ECO:0000256" key="7">
    <source>
        <dbReference type="ARBA" id="ARBA00022989"/>
    </source>
</evidence>
<dbReference type="GO" id="GO:0005886">
    <property type="term" value="C:plasma membrane"/>
    <property type="evidence" value="ECO:0007669"/>
    <property type="project" value="UniProtKB-SubCell"/>
</dbReference>
<gene>
    <name evidence="12" type="ORF">METZ01_LOCUS152547</name>
</gene>
<reference evidence="12" key="1">
    <citation type="submission" date="2018-05" db="EMBL/GenBank/DDBJ databases">
        <authorList>
            <person name="Lanie J.A."/>
            <person name="Ng W.-L."/>
            <person name="Kazmierczak K.M."/>
            <person name="Andrzejewski T.M."/>
            <person name="Davidsen T.M."/>
            <person name="Wayne K.J."/>
            <person name="Tettelin H."/>
            <person name="Glass J.I."/>
            <person name="Rusch D."/>
            <person name="Podicherti R."/>
            <person name="Tsui H.-C.T."/>
            <person name="Winkler M.E."/>
        </authorList>
    </citation>
    <scope>NUCLEOTIDE SEQUENCE</scope>
</reference>
<evidence type="ECO:0000256" key="8">
    <source>
        <dbReference type="ARBA" id="ARBA00023010"/>
    </source>
</evidence>
<evidence type="ECO:0000259" key="11">
    <source>
        <dbReference type="Pfam" id="PF02355"/>
    </source>
</evidence>
<evidence type="ECO:0000256" key="1">
    <source>
        <dbReference type="ARBA" id="ARBA00004651"/>
    </source>
</evidence>
<feature type="transmembrane region" description="Helical" evidence="10">
    <location>
        <begin position="137"/>
        <end position="154"/>
    </location>
</feature>
<keyword evidence="4" id="KW-1003">Cell membrane</keyword>
<dbReference type="HAMAP" id="MF_01464_B">
    <property type="entry name" value="SecF_B"/>
    <property type="match status" value="1"/>
</dbReference>
<protein>
    <recommendedName>
        <fullName evidence="2">Protein translocase subunit SecF</fullName>
    </recommendedName>
</protein>
<feature type="transmembrane region" description="Helical" evidence="10">
    <location>
        <begin position="188"/>
        <end position="209"/>
    </location>
</feature>
<organism evidence="12">
    <name type="scientific">marine metagenome</name>
    <dbReference type="NCBI Taxonomy" id="408172"/>
    <lineage>
        <taxon>unclassified sequences</taxon>
        <taxon>metagenomes</taxon>
        <taxon>ecological metagenomes</taxon>
    </lineage>
</organism>
<feature type="domain" description="Protein export membrane protein SecD/SecF C-terminal" evidence="11">
    <location>
        <begin position="110"/>
        <end position="291"/>
    </location>
</feature>
<keyword evidence="6" id="KW-0653">Protein transport</keyword>
<keyword evidence="7 10" id="KW-1133">Transmembrane helix</keyword>
<dbReference type="AlphaFoldDB" id="A0A382AFC9"/>
<dbReference type="EMBL" id="UINC01024971">
    <property type="protein sequence ID" value="SVA99693.1"/>
    <property type="molecule type" value="Genomic_DNA"/>
</dbReference>
<evidence type="ECO:0000256" key="6">
    <source>
        <dbReference type="ARBA" id="ARBA00022927"/>
    </source>
</evidence>
<feature type="transmembrane region" description="Helical" evidence="10">
    <location>
        <begin position="240"/>
        <end position="261"/>
    </location>
</feature>
<dbReference type="InterPro" id="IPR022645">
    <property type="entry name" value="SecD/SecF_bac"/>
</dbReference>
<dbReference type="PRINTS" id="PR01755">
    <property type="entry name" value="SECFTRNLCASE"/>
</dbReference>
<dbReference type="PANTHER" id="PTHR30081">
    <property type="entry name" value="PROTEIN-EXPORT MEMBRANE PROTEIN SEC"/>
    <property type="match status" value="1"/>
</dbReference>
<evidence type="ECO:0000256" key="5">
    <source>
        <dbReference type="ARBA" id="ARBA00022692"/>
    </source>
</evidence>